<feature type="transmembrane region" description="Helical" evidence="1">
    <location>
        <begin position="116"/>
        <end position="141"/>
    </location>
</feature>
<protein>
    <submittedName>
        <fullName evidence="3">Tripartite tricarboxylate transporter TctB family protein</fullName>
    </submittedName>
</protein>
<keyword evidence="1" id="KW-0812">Transmembrane</keyword>
<evidence type="ECO:0000256" key="1">
    <source>
        <dbReference type="SAM" id="Phobius"/>
    </source>
</evidence>
<comment type="caution">
    <text evidence="3">The sequence shown here is derived from an EMBL/GenBank/DDBJ whole genome shotgun (WGS) entry which is preliminary data.</text>
</comment>
<keyword evidence="1" id="KW-0472">Membrane</keyword>
<keyword evidence="4" id="KW-1185">Reference proteome</keyword>
<accession>A0A7C9IHT7</accession>
<dbReference type="Pfam" id="PF07331">
    <property type="entry name" value="TctB"/>
    <property type="match status" value="1"/>
</dbReference>
<dbReference type="AlphaFoldDB" id="A0A7C9IHT7"/>
<dbReference type="RefSeq" id="WP_160765071.1">
    <property type="nucleotide sequence ID" value="NZ_WUPT01000002.1"/>
</dbReference>
<sequence>MLRTDRIFGVVVILAALAYIASAFQIRTSFLSDPMGSKSFPILLGVIAILCGAIMVLKPDDEVEWPSAGAFLKIAFATVTMIGYAYSLKPLGFLLPTAVAAGILSYLIAGRALFAVLAGLGLSAGLFLVFKYALGLGLVAFPKGLF</sequence>
<organism evidence="3 4">
    <name type="scientific">Kangsaoukella pontilimi</name>
    <dbReference type="NCBI Taxonomy" id="2691042"/>
    <lineage>
        <taxon>Bacteria</taxon>
        <taxon>Pseudomonadati</taxon>
        <taxon>Pseudomonadota</taxon>
        <taxon>Alphaproteobacteria</taxon>
        <taxon>Rhodobacterales</taxon>
        <taxon>Paracoccaceae</taxon>
        <taxon>Kangsaoukella</taxon>
    </lineage>
</organism>
<evidence type="ECO:0000313" key="4">
    <source>
        <dbReference type="Proteomes" id="UP000480350"/>
    </source>
</evidence>
<name>A0A7C9IHT7_9RHOB</name>
<evidence type="ECO:0000313" key="3">
    <source>
        <dbReference type="EMBL" id="MXQ09224.1"/>
    </source>
</evidence>
<feature type="transmembrane region" description="Helical" evidence="1">
    <location>
        <begin position="69"/>
        <end position="87"/>
    </location>
</feature>
<evidence type="ECO:0000259" key="2">
    <source>
        <dbReference type="Pfam" id="PF07331"/>
    </source>
</evidence>
<dbReference type="EMBL" id="WUPT01000002">
    <property type="protein sequence ID" value="MXQ09224.1"/>
    <property type="molecule type" value="Genomic_DNA"/>
</dbReference>
<feature type="transmembrane region" description="Helical" evidence="1">
    <location>
        <begin position="93"/>
        <end position="109"/>
    </location>
</feature>
<dbReference type="InterPro" id="IPR009936">
    <property type="entry name" value="DUF1468"/>
</dbReference>
<reference evidence="3 4" key="1">
    <citation type="submission" date="2019-12" db="EMBL/GenBank/DDBJ databases">
        <authorList>
            <person name="Lee S.D."/>
        </authorList>
    </citation>
    <scope>NUCLEOTIDE SEQUENCE [LARGE SCALE GENOMIC DNA]</scope>
    <source>
        <strain evidence="3 4">GH1-50</strain>
    </source>
</reference>
<reference evidence="3 4" key="2">
    <citation type="submission" date="2020-03" db="EMBL/GenBank/DDBJ databases">
        <title>Kangsaoukella pontilimi gen. nov., sp. nov., a new member of the family Rhodobacteraceae isolated from a tidal mudflat.</title>
        <authorList>
            <person name="Kim I.S."/>
        </authorList>
    </citation>
    <scope>NUCLEOTIDE SEQUENCE [LARGE SCALE GENOMIC DNA]</scope>
    <source>
        <strain evidence="3 4">GH1-50</strain>
    </source>
</reference>
<feature type="transmembrane region" description="Helical" evidence="1">
    <location>
        <begin position="39"/>
        <end position="57"/>
    </location>
</feature>
<keyword evidence="1" id="KW-1133">Transmembrane helix</keyword>
<proteinExistence type="predicted"/>
<feature type="domain" description="DUF1468" evidence="2">
    <location>
        <begin position="7"/>
        <end position="137"/>
    </location>
</feature>
<gene>
    <name evidence="3" type="ORF">GQ651_15365</name>
</gene>
<dbReference type="Proteomes" id="UP000480350">
    <property type="component" value="Unassembled WGS sequence"/>
</dbReference>